<evidence type="ECO:0000313" key="6">
    <source>
        <dbReference type="Proteomes" id="UP001183390"/>
    </source>
</evidence>
<accession>A0ABU2M9T2</accession>
<dbReference type="PRINTS" id="PR01397">
    <property type="entry name" value="DHBDHDRGNASE"/>
</dbReference>
<dbReference type="InterPro" id="IPR020904">
    <property type="entry name" value="Sc_DH/Rdtase_CS"/>
</dbReference>
<name>A0ABU2M9T2_9ACTN</name>
<organism evidence="5 6">
    <name type="scientific">Nocardiopsis lambiniae</name>
    <dbReference type="NCBI Taxonomy" id="3075539"/>
    <lineage>
        <taxon>Bacteria</taxon>
        <taxon>Bacillati</taxon>
        <taxon>Actinomycetota</taxon>
        <taxon>Actinomycetes</taxon>
        <taxon>Streptosporangiales</taxon>
        <taxon>Nocardiopsidaceae</taxon>
        <taxon>Nocardiopsis</taxon>
    </lineage>
</organism>
<gene>
    <name evidence="5" type="ORF">RM479_13515</name>
</gene>
<dbReference type="Gene3D" id="3.40.50.720">
    <property type="entry name" value="NAD(P)-binding Rossmann-like Domain"/>
    <property type="match status" value="1"/>
</dbReference>
<comment type="similarity">
    <text evidence="1">Belongs to the short-chain dehydrogenases/reductases (SDR) family.</text>
</comment>
<dbReference type="EC" id="1.3.1.28" evidence="3"/>
<dbReference type="PRINTS" id="PR00080">
    <property type="entry name" value="SDRFAMILY"/>
</dbReference>
<dbReference type="PANTHER" id="PTHR43669:SF8">
    <property type="entry name" value="SHORT-CHAIN TYPE DEHYDROGENASE_REDUCTASE-RELATED"/>
    <property type="match status" value="1"/>
</dbReference>
<evidence type="ECO:0000256" key="1">
    <source>
        <dbReference type="ARBA" id="ARBA00006484"/>
    </source>
</evidence>
<dbReference type="GO" id="GO:0008667">
    <property type="term" value="F:2,3-dihydro-2,3-dihydroxybenzoate dehydrogenase activity"/>
    <property type="evidence" value="ECO:0007669"/>
    <property type="project" value="UniProtKB-EC"/>
</dbReference>
<protein>
    <recommendedName>
        <fullName evidence="3">2,3-dihydro-2,3-dihydroxybenzoate dehydrogenase</fullName>
        <ecNumber evidence="3">1.3.1.28</ecNumber>
    </recommendedName>
</protein>
<feature type="domain" description="Ketoreductase" evidence="4">
    <location>
        <begin position="7"/>
        <end position="188"/>
    </location>
</feature>
<evidence type="ECO:0000313" key="5">
    <source>
        <dbReference type="EMBL" id="MDT0329432.1"/>
    </source>
</evidence>
<dbReference type="Proteomes" id="UP001183390">
    <property type="component" value="Unassembled WGS sequence"/>
</dbReference>
<dbReference type="SMART" id="SM00822">
    <property type="entry name" value="PKS_KR"/>
    <property type="match status" value="1"/>
</dbReference>
<evidence type="ECO:0000256" key="3">
    <source>
        <dbReference type="NCBIfam" id="TIGR04316"/>
    </source>
</evidence>
<evidence type="ECO:0000256" key="2">
    <source>
        <dbReference type="ARBA" id="ARBA00023002"/>
    </source>
</evidence>
<dbReference type="InterPro" id="IPR003560">
    <property type="entry name" value="DHB_DH"/>
</dbReference>
<dbReference type="InterPro" id="IPR036291">
    <property type="entry name" value="NAD(P)-bd_dom_sf"/>
</dbReference>
<dbReference type="PANTHER" id="PTHR43669">
    <property type="entry name" value="5-KETO-D-GLUCONATE 5-REDUCTASE"/>
    <property type="match status" value="1"/>
</dbReference>
<keyword evidence="6" id="KW-1185">Reference proteome</keyword>
<sequence length="259" mass="26909">MPSSEEETVLVTGAAGGIGSAVVRRLAEEGYRVAAADLDGTAATDLARGLSARGHRVEAHRVDVADEDDVEALVRAVEEGPGELRSVVNVAGVLRWGPATASSSRDWRRVFDVNALGVFHVCRAAARRMIPRGGGSIVTVGSDAGTVPRAGMSAYAASKAAAAHFTRCLGLELAPHRIRCNIVSPGATDTEMSRARWGGSDRLHPAIAGVPEEFRAGIPLGRLARPEDVADAVAFLCSPRAAHITLHDLRVDGGAGLGS</sequence>
<dbReference type="Pfam" id="PF13561">
    <property type="entry name" value="adh_short_C2"/>
    <property type="match status" value="1"/>
</dbReference>
<dbReference type="InterPro" id="IPR057326">
    <property type="entry name" value="KR_dom"/>
</dbReference>
<reference evidence="6" key="1">
    <citation type="submission" date="2023-07" db="EMBL/GenBank/DDBJ databases">
        <title>30 novel species of actinomycetes from the DSMZ collection.</title>
        <authorList>
            <person name="Nouioui I."/>
        </authorList>
    </citation>
    <scope>NUCLEOTIDE SEQUENCE [LARGE SCALE GENOMIC DNA]</scope>
    <source>
        <strain evidence="6">DSM 44743</strain>
    </source>
</reference>
<dbReference type="EMBL" id="JAVREP010000007">
    <property type="protein sequence ID" value="MDT0329432.1"/>
    <property type="molecule type" value="Genomic_DNA"/>
</dbReference>
<dbReference type="SUPFAM" id="SSF51735">
    <property type="entry name" value="NAD(P)-binding Rossmann-fold domains"/>
    <property type="match status" value="1"/>
</dbReference>
<proteinExistence type="inferred from homology"/>
<keyword evidence="2 5" id="KW-0560">Oxidoreductase</keyword>
<dbReference type="RefSeq" id="WP_311512071.1">
    <property type="nucleotide sequence ID" value="NZ_JAVREP010000007.1"/>
</dbReference>
<dbReference type="InterPro" id="IPR002347">
    <property type="entry name" value="SDR_fam"/>
</dbReference>
<comment type="caution">
    <text evidence="5">The sequence shown here is derived from an EMBL/GenBank/DDBJ whole genome shotgun (WGS) entry which is preliminary data.</text>
</comment>
<dbReference type="NCBIfam" id="TIGR04316">
    <property type="entry name" value="dhbA_paeA"/>
    <property type="match status" value="1"/>
</dbReference>
<evidence type="ECO:0000259" key="4">
    <source>
        <dbReference type="SMART" id="SM00822"/>
    </source>
</evidence>
<dbReference type="PROSITE" id="PS00061">
    <property type="entry name" value="ADH_SHORT"/>
    <property type="match status" value="1"/>
</dbReference>